<gene>
    <name evidence="2" type="ORF">K9W46_03390</name>
</gene>
<evidence type="ECO:0000313" key="2">
    <source>
        <dbReference type="EMBL" id="UJG44232.1"/>
    </source>
</evidence>
<proteinExistence type="predicted"/>
<name>A0A9Y1FNY3_9ARCH</name>
<protein>
    <submittedName>
        <fullName evidence="2">DUF3160 domain-containing protein</fullName>
    </submittedName>
</protein>
<reference evidence="2" key="1">
    <citation type="journal article" date="2022" name="Nat. Microbiol.">
        <title>Unique mobile elements and scalable gene flow at the prokaryote-eukaryote boundary revealed by circularized Asgard archaea genomes.</title>
        <authorList>
            <person name="Wu F."/>
            <person name="Speth D.R."/>
            <person name="Philosof A."/>
            <person name="Cremiere A."/>
            <person name="Narayanan A."/>
            <person name="Barco R.A."/>
            <person name="Connon S.A."/>
            <person name="Amend J.P."/>
            <person name="Antoshechkin I.A."/>
            <person name="Orphan V.J."/>
        </authorList>
    </citation>
    <scope>NUCLEOTIDE SEQUENCE</scope>
    <source>
        <strain evidence="2">PR6</strain>
    </source>
</reference>
<dbReference type="InterPro" id="IPR022601">
    <property type="entry name" value="DUF3160"/>
</dbReference>
<keyword evidence="1" id="KW-0812">Transmembrane</keyword>
<evidence type="ECO:0000256" key="1">
    <source>
        <dbReference type="SAM" id="Phobius"/>
    </source>
</evidence>
<accession>A0A9Y1FNY3</accession>
<dbReference type="SMART" id="SM01325">
    <property type="entry name" value="DUF3160"/>
    <property type="match status" value="1"/>
</dbReference>
<feature type="transmembrane region" description="Helical" evidence="1">
    <location>
        <begin position="7"/>
        <end position="28"/>
    </location>
</feature>
<dbReference type="AlphaFoldDB" id="A0A9Y1FNY3"/>
<dbReference type="EMBL" id="CP084167">
    <property type="protein sequence ID" value="UJG44232.1"/>
    <property type="molecule type" value="Genomic_DNA"/>
</dbReference>
<organism evidence="2">
    <name type="scientific">Candidatus Heimdallarchaeum endolithica</name>
    <dbReference type="NCBI Taxonomy" id="2876572"/>
    <lineage>
        <taxon>Archaea</taxon>
        <taxon>Promethearchaeati</taxon>
        <taxon>Candidatus Heimdallarchaeota</taxon>
        <taxon>Candidatus Heimdallarchaeia (ex Rinke et al. 2021) (nom. nud.)</taxon>
        <taxon>Candidatus Heimdallarchaeales</taxon>
        <taxon>Candidatus Heimdallarchaeaceae</taxon>
        <taxon>Candidatus Heimdallarchaeum</taxon>
    </lineage>
</organism>
<dbReference type="Proteomes" id="UP001200513">
    <property type="component" value="Chromosome"/>
</dbReference>
<sequence>MNIKKPIISYVIIGIVVSSSIIGGFFLIKNLTQNNNTVIQQQIPLSINSSFATFNLQGLNYTPSIVPTNIKKGLNNVNLQGLDKELTPEIIEKLEEYGFALVDKGIEDIYKPVDFDMNTETPMYVTTDLCLHTLHSLFDIYLRILEYYYFNENFTTMISALREHQISMYKSSSLDQSLKPILEKNIAYLTVILRLLDNQTSIPNCVKDIVESELGKINTGIPDYSSIFGYLEDFSQYKPRGHYTRSEKLANYFQAMMYAGRMKFILDDKTEENNLGIEQTKMALLLVYTFSAEIDDQIIWDYWDKIVRTTNFLVGVSDDLTPKEYFEVWLNQTEEHIELSSLTDDELVKNIINKLQELKEPKINSRFTATFEGEENSEKGMSLFGQSYTPDAYIFQELVYDNLPSRMFPKGLDIFSVFGSKRAEYHLASEKEYEGYTEKINELRDEFSNLSFSDWTQNFYWQWLFTLLPLLKEKGEGYPGYMQSDAWTDKSLMTALASWAELKHDTILYSKQAYAVMGLTKSIYHYLEPYPEVYSRIAATVSMLKEGLEKRGLLYSDENNNFESKFNEFISIMNNLTEISIKELENKPLNSEDLSFIQMTGKRLLYTTIIYGKENEEITSETDKRTAIITDVFTEPNSEQVLEVGVGNPFIIYVVVQDHKGKLYLTRGVTFSYYEFKQPMNNRLTDEEWQEMLETSPPDLPEWIQQNLPIVQIENNEVQVKQLALQTSDIQIKIKKVRNLGDNYWNYAIERHD</sequence>
<keyword evidence="1" id="KW-1133">Transmembrane helix</keyword>
<dbReference type="Pfam" id="PF11369">
    <property type="entry name" value="DUF3160"/>
    <property type="match status" value="1"/>
</dbReference>
<keyword evidence="1" id="KW-0472">Membrane</keyword>